<dbReference type="AlphaFoldDB" id="A0A5C3Q1V3"/>
<accession>A0A5C3Q1V3</accession>
<evidence type="ECO:0000313" key="3">
    <source>
        <dbReference type="Proteomes" id="UP000305067"/>
    </source>
</evidence>
<keyword evidence="3" id="KW-1185">Reference proteome</keyword>
<gene>
    <name evidence="2" type="ORF">BDV98DRAFT_598245</name>
</gene>
<dbReference type="EMBL" id="ML178874">
    <property type="protein sequence ID" value="TFK95791.1"/>
    <property type="molecule type" value="Genomic_DNA"/>
</dbReference>
<sequence length="401" mass="45927">MKRFSLGSYRTVDSHDRRGSDQVRGAHSTPIATLALQYGRALQHLSLENYSVDWTALLPLGVTHHLSGLRSVHLARLWPPLPSDFLDILLSTAPRLESPHLLDTLPDDLYFPSRCRWHTSSLRSCHLEGPLNLVSKIFLQIMSMLIRSDLRITFRSSYSGSPLSFPPDPATWSYYGESLQAVTCFINDSGLLEDKIVEVYKQEWREHSLSETELPPSFCHPTPAPSRRSTFLETIHLPRLRHLVLHSTSSIHLPEQTWRRFFELHPHVETLALKARYMLDPIITVIRLLALRDSSSRDRTECGHVDKESNLTQQDTVSSPLLPKLQKLVPQGLYSQRRELNNIFAELKALLHWRSSCARSDCHGEKVLDDSGFLAELVGVRHMRAMWMSLGETFLTIWWSL</sequence>
<feature type="region of interest" description="Disordered" evidence="1">
    <location>
        <begin position="1"/>
        <end position="25"/>
    </location>
</feature>
<feature type="compositionally biased region" description="Basic and acidic residues" evidence="1">
    <location>
        <begin position="12"/>
        <end position="21"/>
    </location>
</feature>
<reference evidence="2 3" key="1">
    <citation type="journal article" date="2019" name="Nat. Ecol. Evol.">
        <title>Megaphylogeny resolves global patterns of mushroom evolution.</title>
        <authorList>
            <person name="Varga T."/>
            <person name="Krizsan K."/>
            <person name="Foldi C."/>
            <person name="Dima B."/>
            <person name="Sanchez-Garcia M."/>
            <person name="Sanchez-Ramirez S."/>
            <person name="Szollosi G.J."/>
            <person name="Szarkandi J.G."/>
            <person name="Papp V."/>
            <person name="Albert L."/>
            <person name="Andreopoulos W."/>
            <person name="Angelini C."/>
            <person name="Antonin V."/>
            <person name="Barry K.W."/>
            <person name="Bougher N.L."/>
            <person name="Buchanan P."/>
            <person name="Buyck B."/>
            <person name="Bense V."/>
            <person name="Catcheside P."/>
            <person name="Chovatia M."/>
            <person name="Cooper J."/>
            <person name="Damon W."/>
            <person name="Desjardin D."/>
            <person name="Finy P."/>
            <person name="Geml J."/>
            <person name="Haridas S."/>
            <person name="Hughes K."/>
            <person name="Justo A."/>
            <person name="Karasinski D."/>
            <person name="Kautmanova I."/>
            <person name="Kiss B."/>
            <person name="Kocsube S."/>
            <person name="Kotiranta H."/>
            <person name="LaButti K.M."/>
            <person name="Lechner B.E."/>
            <person name="Liimatainen K."/>
            <person name="Lipzen A."/>
            <person name="Lukacs Z."/>
            <person name="Mihaltcheva S."/>
            <person name="Morgado L.N."/>
            <person name="Niskanen T."/>
            <person name="Noordeloos M.E."/>
            <person name="Ohm R.A."/>
            <person name="Ortiz-Santana B."/>
            <person name="Ovrebo C."/>
            <person name="Racz N."/>
            <person name="Riley R."/>
            <person name="Savchenko A."/>
            <person name="Shiryaev A."/>
            <person name="Soop K."/>
            <person name="Spirin V."/>
            <person name="Szebenyi C."/>
            <person name="Tomsovsky M."/>
            <person name="Tulloss R.E."/>
            <person name="Uehling J."/>
            <person name="Grigoriev I.V."/>
            <person name="Vagvolgyi C."/>
            <person name="Papp T."/>
            <person name="Martin F.M."/>
            <person name="Miettinen O."/>
            <person name="Hibbett D.S."/>
            <person name="Nagy L.G."/>
        </authorList>
    </citation>
    <scope>NUCLEOTIDE SEQUENCE [LARGE SCALE GENOMIC DNA]</scope>
    <source>
        <strain evidence="2 3">CBS 309.79</strain>
    </source>
</reference>
<organism evidence="2 3">
    <name type="scientific">Pterulicium gracile</name>
    <dbReference type="NCBI Taxonomy" id="1884261"/>
    <lineage>
        <taxon>Eukaryota</taxon>
        <taxon>Fungi</taxon>
        <taxon>Dikarya</taxon>
        <taxon>Basidiomycota</taxon>
        <taxon>Agaricomycotina</taxon>
        <taxon>Agaricomycetes</taxon>
        <taxon>Agaricomycetidae</taxon>
        <taxon>Agaricales</taxon>
        <taxon>Pleurotineae</taxon>
        <taxon>Pterulaceae</taxon>
        <taxon>Pterulicium</taxon>
    </lineage>
</organism>
<name>A0A5C3Q1V3_9AGAR</name>
<proteinExistence type="predicted"/>
<protein>
    <submittedName>
        <fullName evidence="2">Uncharacterized protein</fullName>
    </submittedName>
</protein>
<dbReference type="Proteomes" id="UP000305067">
    <property type="component" value="Unassembled WGS sequence"/>
</dbReference>
<evidence type="ECO:0000256" key="1">
    <source>
        <dbReference type="SAM" id="MobiDB-lite"/>
    </source>
</evidence>
<evidence type="ECO:0000313" key="2">
    <source>
        <dbReference type="EMBL" id="TFK95791.1"/>
    </source>
</evidence>